<dbReference type="AlphaFoldDB" id="A0AA39K299"/>
<feature type="transmembrane region" description="Helical" evidence="1">
    <location>
        <begin position="65"/>
        <end position="84"/>
    </location>
</feature>
<evidence type="ECO:0000256" key="1">
    <source>
        <dbReference type="SAM" id="Phobius"/>
    </source>
</evidence>
<organism evidence="2 3">
    <name type="scientific">Armillaria borealis</name>
    <dbReference type="NCBI Taxonomy" id="47425"/>
    <lineage>
        <taxon>Eukaryota</taxon>
        <taxon>Fungi</taxon>
        <taxon>Dikarya</taxon>
        <taxon>Basidiomycota</taxon>
        <taxon>Agaricomycotina</taxon>
        <taxon>Agaricomycetes</taxon>
        <taxon>Agaricomycetidae</taxon>
        <taxon>Agaricales</taxon>
        <taxon>Marasmiineae</taxon>
        <taxon>Physalacriaceae</taxon>
        <taxon>Armillaria</taxon>
    </lineage>
</organism>
<gene>
    <name evidence="2" type="ORF">EV421DRAFT_656589</name>
</gene>
<evidence type="ECO:0000313" key="3">
    <source>
        <dbReference type="Proteomes" id="UP001175226"/>
    </source>
</evidence>
<accession>A0AA39K299</accession>
<keyword evidence="1" id="KW-0812">Transmembrane</keyword>
<feature type="transmembrane region" description="Helical" evidence="1">
    <location>
        <begin position="116"/>
        <end position="137"/>
    </location>
</feature>
<reference evidence="2" key="1">
    <citation type="submission" date="2023-06" db="EMBL/GenBank/DDBJ databases">
        <authorList>
            <consortium name="Lawrence Berkeley National Laboratory"/>
            <person name="Ahrendt S."/>
            <person name="Sahu N."/>
            <person name="Indic B."/>
            <person name="Wong-Bajracharya J."/>
            <person name="Merenyi Z."/>
            <person name="Ke H.-M."/>
            <person name="Monk M."/>
            <person name="Kocsube S."/>
            <person name="Drula E."/>
            <person name="Lipzen A."/>
            <person name="Balint B."/>
            <person name="Henrissat B."/>
            <person name="Andreopoulos B."/>
            <person name="Martin F.M."/>
            <person name="Harder C.B."/>
            <person name="Rigling D."/>
            <person name="Ford K.L."/>
            <person name="Foster G.D."/>
            <person name="Pangilinan J."/>
            <person name="Papanicolaou A."/>
            <person name="Barry K."/>
            <person name="LaButti K."/>
            <person name="Viragh M."/>
            <person name="Koriabine M."/>
            <person name="Yan M."/>
            <person name="Riley R."/>
            <person name="Champramary S."/>
            <person name="Plett K.L."/>
            <person name="Tsai I.J."/>
            <person name="Slot J."/>
            <person name="Sipos G."/>
            <person name="Plett J."/>
            <person name="Nagy L.G."/>
            <person name="Grigoriev I.V."/>
        </authorList>
    </citation>
    <scope>NUCLEOTIDE SEQUENCE</scope>
    <source>
        <strain evidence="2">FPL87.14</strain>
    </source>
</reference>
<proteinExistence type="predicted"/>
<comment type="caution">
    <text evidence="2">The sequence shown here is derived from an EMBL/GenBank/DDBJ whole genome shotgun (WGS) entry which is preliminary data.</text>
</comment>
<keyword evidence="1" id="KW-1133">Transmembrane helix</keyword>
<dbReference type="EMBL" id="JAUEPT010000003">
    <property type="protein sequence ID" value="KAK0453190.1"/>
    <property type="molecule type" value="Genomic_DNA"/>
</dbReference>
<protein>
    <submittedName>
        <fullName evidence="2">Uncharacterized protein</fullName>
    </submittedName>
</protein>
<keyword evidence="3" id="KW-1185">Reference proteome</keyword>
<name>A0AA39K299_9AGAR</name>
<dbReference type="Proteomes" id="UP001175226">
    <property type="component" value="Unassembled WGS sequence"/>
</dbReference>
<evidence type="ECO:0000313" key="2">
    <source>
        <dbReference type="EMBL" id="KAK0453190.1"/>
    </source>
</evidence>
<sequence>MSVCASPRNDSNSADLCLPSSPMAQPPNFRDVPIGSPVYNLLCKHDTGHGSFITHLDKMPIPMKVGIFLIPFTFNAIMAILITWRARSAYTHYDIIAIIFAGELMPTYKPGPPSSWFWFCINILIDYCVYQFMFPVVKKFVLGHLWLRIRWGFRPVEIVFRKPTGFSRASLNNLPPDEFQLAYTQSLFQAIDPNFLQTNVGYNTRIGFWSVEYEAPMSAYQLVEDGVVDLEHWDVSIYQRDSTGWKVWEVVKFNGVDSSGWARTMQIFTGKLEAMDKGDLAEKFKAVLRTYTDSPDRFLTPEGIRPIEELFNNESLNFVELWNEALREASSATDA</sequence>
<keyword evidence="1" id="KW-0472">Membrane</keyword>